<dbReference type="EMBL" id="JAEVFJ010000005">
    <property type="protein sequence ID" value="KAH8104792.1"/>
    <property type="molecule type" value="Genomic_DNA"/>
</dbReference>
<keyword evidence="4" id="KW-1185">Reference proteome</keyword>
<dbReference type="OrthoDB" id="623670at2759"/>
<feature type="signal peptide" evidence="2">
    <location>
        <begin position="1"/>
        <end position="23"/>
    </location>
</feature>
<dbReference type="SUPFAM" id="SSF50685">
    <property type="entry name" value="Barwin-like endoglucanases"/>
    <property type="match status" value="1"/>
</dbReference>
<evidence type="ECO:0000313" key="4">
    <source>
        <dbReference type="Proteomes" id="UP000813824"/>
    </source>
</evidence>
<reference evidence="3" key="1">
    <citation type="journal article" date="2021" name="New Phytol.">
        <title>Evolutionary innovations through gain and loss of genes in the ectomycorrhizal Boletales.</title>
        <authorList>
            <person name="Wu G."/>
            <person name="Miyauchi S."/>
            <person name="Morin E."/>
            <person name="Kuo A."/>
            <person name="Drula E."/>
            <person name="Varga T."/>
            <person name="Kohler A."/>
            <person name="Feng B."/>
            <person name="Cao Y."/>
            <person name="Lipzen A."/>
            <person name="Daum C."/>
            <person name="Hundley H."/>
            <person name="Pangilinan J."/>
            <person name="Johnson J."/>
            <person name="Barry K."/>
            <person name="LaButti K."/>
            <person name="Ng V."/>
            <person name="Ahrendt S."/>
            <person name="Min B."/>
            <person name="Choi I.G."/>
            <person name="Park H."/>
            <person name="Plett J.M."/>
            <person name="Magnuson J."/>
            <person name="Spatafora J.W."/>
            <person name="Nagy L.G."/>
            <person name="Henrissat B."/>
            <person name="Grigoriev I.V."/>
            <person name="Yang Z.L."/>
            <person name="Xu J."/>
            <person name="Martin F.M."/>
        </authorList>
    </citation>
    <scope>NUCLEOTIDE SEQUENCE</scope>
    <source>
        <strain evidence="3">KKN 215</strain>
    </source>
</reference>
<feature type="chain" id="PRO_5035469007" evidence="2">
    <location>
        <begin position="24"/>
        <end position="128"/>
    </location>
</feature>
<sequence>MVRSVPAAFFALAATLFSGTVIASPIPEKRAAEHYGKGTWYDAGLGACGYTDSNNDLVVALPVKAYGNGENCNKYLQIKNTASGATARGRVRDKCPGCEGESIDMSPALFKELGSLDQGVLQIEWKYT</sequence>
<organism evidence="3 4">
    <name type="scientific">Cristinia sonorae</name>
    <dbReference type="NCBI Taxonomy" id="1940300"/>
    <lineage>
        <taxon>Eukaryota</taxon>
        <taxon>Fungi</taxon>
        <taxon>Dikarya</taxon>
        <taxon>Basidiomycota</taxon>
        <taxon>Agaricomycotina</taxon>
        <taxon>Agaricomycetes</taxon>
        <taxon>Agaricomycetidae</taxon>
        <taxon>Agaricales</taxon>
        <taxon>Pleurotineae</taxon>
        <taxon>Stephanosporaceae</taxon>
        <taxon>Cristinia</taxon>
    </lineage>
</organism>
<dbReference type="InterPro" id="IPR036908">
    <property type="entry name" value="RlpA-like_sf"/>
</dbReference>
<dbReference type="Proteomes" id="UP000813824">
    <property type="component" value="Unassembled WGS sequence"/>
</dbReference>
<dbReference type="PANTHER" id="PTHR31836">
    <property type="match status" value="1"/>
</dbReference>
<dbReference type="AlphaFoldDB" id="A0A8K0XT56"/>
<accession>A0A8K0XT56</accession>
<name>A0A8K0XT56_9AGAR</name>
<dbReference type="InterPro" id="IPR051477">
    <property type="entry name" value="Expansin_CellWall"/>
</dbReference>
<dbReference type="Gene3D" id="2.40.40.10">
    <property type="entry name" value="RlpA-like domain"/>
    <property type="match status" value="1"/>
</dbReference>
<dbReference type="PANTHER" id="PTHR31836:SF28">
    <property type="entry name" value="SRCR DOMAIN-CONTAINING PROTEIN-RELATED"/>
    <property type="match status" value="1"/>
</dbReference>
<protein>
    <submittedName>
        <fullName evidence="3">Non-catalytic module family EXPN protein</fullName>
    </submittedName>
</protein>
<gene>
    <name evidence="3" type="ORF">BXZ70DRAFT_904908</name>
</gene>
<evidence type="ECO:0000256" key="1">
    <source>
        <dbReference type="ARBA" id="ARBA00022729"/>
    </source>
</evidence>
<evidence type="ECO:0000256" key="2">
    <source>
        <dbReference type="SAM" id="SignalP"/>
    </source>
</evidence>
<evidence type="ECO:0000313" key="3">
    <source>
        <dbReference type="EMBL" id="KAH8104792.1"/>
    </source>
</evidence>
<comment type="caution">
    <text evidence="3">The sequence shown here is derived from an EMBL/GenBank/DDBJ whole genome shotgun (WGS) entry which is preliminary data.</text>
</comment>
<keyword evidence="1 2" id="KW-0732">Signal</keyword>
<proteinExistence type="predicted"/>
<dbReference type="CDD" id="cd22191">
    <property type="entry name" value="DPBB_RlpA_EXP_N-like"/>
    <property type="match status" value="1"/>
</dbReference>